<evidence type="ECO:0000256" key="1">
    <source>
        <dbReference type="SAM" id="Phobius"/>
    </source>
</evidence>
<sequence>MSPYKIKIDSSNLSASILFTVGMVFSLLTYLIILLVGMPQQMGLSVRYGLFPVIFAIILFYPVFRLSGWIGTFTSLSLTLILFALPLSGLWTSGTTEYFVIGGLLPWSDASNYYHDARLLLEGNTFSLWGSNQRPLFSGVLAVFLGLTQQNLQIALAIIVLITAISGFLLVREIQRSHGTMAGLIVLIILFLFYRPYIGLTTTENLGLALGAIGLAVVWQGTGQKHINTILLGIFLLTLALNARAGAFFVLPMLILWGSLVFRGQSRISRHFLVGGIMAVIMGFLSNLIVLKIAGHPDGVPNSNFSYTLYGLAVGGKGWQQIYTDHPGVSEASEIYRLAFEVIHTNPSYFITGLLQAFHAYLNPLYGAFGFIGGSHIQGVDLLVRFGVYVLSFWGLLRCYCQWQDSYNSLVFTATLGILLSVPFLADGGVRVYAATIPFSSVLVVLGVVPIITSVTNLIKKAGILIFLPPSQKILKFPLVFGIALASLTILGPILTKIISKPPQFVQSACSTGQETRYVRITPGSSITVISDPFEPAYNLTWLPSMYLIDFKASLRSGPSDLVQELDREITANLSQFTSITIMNLIDLEKRSIWERYIWLIANSRVMPQEPGIVKLCGHFIKSLKYGFFYADSIQKVSE</sequence>
<feature type="transmembrane region" description="Helical" evidence="1">
    <location>
        <begin position="177"/>
        <end position="194"/>
    </location>
</feature>
<evidence type="ECO:0008006" key="4">
    <source>
        <dbReference type="Google" id="ProtNLM"/>
    </source>
</evidence>
<dbReference type="STRING" id="40754.THII_1088"/>
<gene>
    <name evidence="2" type="ORF">THII_1088</name>
</gene>
<feature type="transmembrane region" description="Helical" evidence="1">
    <location>
        <begin position="12"/>
        <end position="36"/>
    </location>
</feature>
<keyword evidence="1" id="KW-0812">Transmembrane</keyword>
<feature type="transmembrane region" description="Helical" evidence="1">
    <location>
        <begin position="70"/>
        <end position="91"/>
    </location>
</feature>
<evidence type="ECO:0000313" key="3">
    <source>
        <dbReference type="Proteomes" id="UP000031623"/>
    </source>
</evidence>
<feature type="transmembrane region" description="Helical" evidence="1">
    <location>
        <begin position="206"/>
        <end position="222"/>
    </location>
</feature>
<dbReference type="AlphaFoldDB" id="A0A090AK65"/>
<feature type="transmembrane region" description="Helical" evidence="1">
    <location>
        <begin position="234"/>
        <end position="260"/>
    </location>
</feature>
<protein>
    <recommendedName>
        <fullName evidence="4">Glycosyltransferase RgtA/B/C/D-like domain-containing protein</fullName>
    </recommendedName>
</protein>
<reference evidence="2" key="1">
    <citation type="journal article" date="2014" name="ISME J.">
        <title>Ecophysiology of Thioploca ingrica as revealed by the complete genome sequence supplemented with proteomic evidence.</title>
        <authorList>
            <person name="Kojima H."/>
            <person name="Ogura Y."/>
            <person name="Yamamoto N."/>
            <person name="Togashi T."/>
            <person name="Mori H."/>
            <person name="Watanabe T."/>
            <person name="Nemoto F."/>
            <person name="Kurokawa K."/>
            <person name="Hayashi T."/>
            <person name="Fukui M."/>
        </authorList>
    </citation>
    <scope>NUCLEOTIDE SEQUENCE [LARGE SCALE GENOMIC DNA]</scope>
</reference>
<dbReference type="Proteomes" id="UP000031623">
    <property type="component" value="Chromosome"/>
</dbReference>
<dbReference type="HOGENOM" id="CLU_434587_0_0_6"/>
<feature type="transmembrane region" description="Helical" evidence="1">
    <location>
        <begin position="474"/>
        <end position="495"/>
    </location>
</feature>
<dbReference type="EMBL" id="AP014633">
    <property type="protein sequence ID" value="BAP55385.1"/>
    <property type="molecule type" value="Genomic_DNA"/>
</dbReference>
<keyword evidence="1" id="KW-1133">Transmembrane helix</keyword>
<feature type="transmembrane region" description="Helical" evidence="1">
    <location>
        <begin position="432"/>
        <end position="453"/>
    </location>
</feature>
<feature type="transmembrane region" description="Helical" evidence="1">
    <location>
        <begin position="407"/>
        <end position="426"/>
    </location>
</feature>
<organism evidence="2 3">
    <name type="scientific">Thioploca ingrica</name>
    <dbReference type="NCBI Taxonomy" id="40754"/>
    <lineage>
        <taxon>Bacteria</taxon>
        <taxon>Pseudomonadati</taxon>
        <taxon>Pseudomonadota</taxon>
        <taxon>Gammaproteobacteria</taxon>
        <taxon>Thiotrichales</taxon>
        <taxon>Thiotrichaceae</taxon>
        <taxon>Thioploca</taxon>
    </lineage>
</organism>
<dbReference type="KEGG" id="tig:THII_1088"/>
<keyword evidence="3" id="KW-1185">Reference proteome</keyword>
<keyword evidence="1" id="KW-0472">Membrane</keyword>
<name>A0A090AK65_9GAMM</name>
<accession>A0A090AK65</accession>
<feature type="transmembrane region" description="Helical" evidence="1">
    <location>
        <begin position="48"/>
        <end position="64"/>
    </location>
</feature>
<feature type="transmembrane region" description="Helical" evidence="1">
    <location>
        <begin position="154"/>
        <end position="171"/>
    </location>
</feature>
<feature type="transmembrane region" description="Helical" evidence="1">
    <location>
        <begin position="272"/>
        <end position="294"/>
    </location>
</feature>
<proteinExistence type="predicted"/>
<evidence type="ECO:0000313" key="2">
    <source>
        <dbReference type="EMBL" id="BAP55385.1"/>
    </source>
</evidence>
<feature type="transmembrane region" description="Helical" evidence="1">
    <location>
        <begin position="382"/>
        <end position="400"/>
    </location>
</feature>
<dbReference type="OrthoDB" id="428646at2"/>